<comment type="caution">
    <text evidence="1">The sequence shown here is derived from an EMBL/GenBank/DDBJ whole genome shotgun (WGS) entry which is preliminary data.</text>
</comment>
<keyword evidence="2" id="KW-1185">Reference proteome</keyword>
<protein>
    <submittedName>
        <fullName evidence="1">Uncharacterized protein</fullName>
    </submittedName>
</protein>
<dbReference type="Proteomes" id="UP001202289">
    <property type="component" value="Unassembled WGS sequence"/>
</dbReference>
<dbReference type="EMBL" id="JAMBOP010000012">
    <property type="protein sequence ID" value="MCM3736487.1"/>
    <property type="molecule type" value="Genomic_DNA"/>
</dbReference>
<evidence type="ECO:0000313" key="2">
    <source>
        <dbReference type="Proteomes" id="UP001202289"/>
    </source>
</evidence>
<organism evidence="1 2">
    <name type="scientific">Bacillus cytotoxicus</name>
    <dbReference type="NCBI Taxonomy" id="580165"/>
    <lineage>
        <taxon>Bacteria</taxon>
        <taxon>Bacillati</taxon>
        <taxon>Bacillota</taxon>
        <taxon>Bacilli</taxon>
        <taxon>Bacillales</taxon>
        <taxon>Bacillaceae</taxon>
        <taxon>Bacillus</taxon>
        <taxon>Bacillus cereus group</taxon>
    </lineage>
</organism>
<name>A0ACC6A9C0_9BACI</name>
<proteinExistence type="predicted"/>
<reference evidence="1" key="1">
    <citation type="submission" date="2022-05" db="EMBL/GenBank/DDBJ databases">
        <title>Comparative Genomics of Spacecraft Associated Microbes.</title>
        <authorList>
            <person name="Tran M.T."/>
            <person name="Wright A."/>
            <person name="Seuylemezian A."/>
            <person name="Eisen J."/>
            <person name="Coil D."/>
        </authorList>
    </citation>
    <scope>NUCLEOTIDE SEQUENCE</scope>
    <source>
        <strain evidence="1">FAIRING 10M-2.2</strain>
    </source>
</reference>
<sequence>MTIKQTSIFDFIDDPNPVIRKPRKKPKVSPKPVTQMVDCEIFDPNKANWFESYGDQCTKVLAVIPKKPTHKELSAFQEATEKVPKKRKRR</sequence>
<gene>
    <name evidence="1" type="ORF">M3215_11790</name>
</gene>
<accession>A0ACC6A9C0</accession>
<evidence type="ECO:0000313" key="1">
    <source>
        <dbReference type="EMBL" id="MCM3736487.1"/>
    </source>
</evidence>